<accession>A0A370GXZ2</accession>
<evidence type="ECO:0000313" key="2">
    <source>
        <dbReference type="Proteomes" id="UP000255355"/>
    </source>
</evidence>
<dbReference type="PANTHER" id="PTHR38440:SF1">
    <property type="entry name" value="UPF0398 PROTEIN SPR0331"/>
    <property type="match status" value="1"/>
</dbReference>
<name>A0A370GXZ2_9NOCA</name>
<dbReference type="SUPFAM" id="SSF102405">
    <property type="entry name" value="MCP/YpsA-like"/>
    <property type="match status" value="1"/>
</dbReference>
<dbReference type="STRING" id="1210089.GCA_001613165_04499"/>
<dbReference type="InterPro" id="IPR010697">
    <property type="entry name" value="YspA"/>
</dbReference>
<proteinExistence type="predicted"/>
<protein>
    <recommendedName>
        <fullName evidence="3">DNA recombination-mediator protein A</fullName>
    </recommendedName>
</protein>
<dbReference type="EMBL" id="QQAZ01000008">
    <property type="protein sequence ID" value="RDI48545.1"/>
    <property type="molecule type" value="Genomic_DNA"/>
</dbReference>
<dbReference type="RefSeq" id="WP_084519897.1">
    <property type="nucleotide sequence ID" value="NZ_QQAZ01000008.1"/>
</dbReference>
<comment type="caution">
    <text evidence="1">The sequence shown here is derived from an EMBL/GenBank/DDBJ whole genome shotgun (WGS) entry which is preliminary data.</text>
</comment>
<keyword evidence="2" id="KW-1185">Reference proteome</keyword>
<dbReference type="OrthoDB" id="3231229at2"/>
<sequence>MTRIAITGHRGLPSETTELVDKAIRAELAKRSDEELVGLSCIADGADTLFARAVLDAGGSLIVVVPAQQYRDGLPTEHHVVYDDLIARALDVIALSYRESTSEAHQAASERMLDNADELFAVWDGKPARGYGGTADVVAVAQQRGMPITVVWPDGARRD</sequence>
<gene>
    <name evidence="1" type="ORF">DFR68_108381</name>
</gene>
<reference evidence="1 2" key="1">
    <citation type="submission" date="2018-07" db="EMBL/GenBank/DDBJ databases">
        <title>Genomic Encyclopedia of Type Strains, Phase IV (KMG-IV): sequencing the most valuable type-strain genomes for metagenomic binning, comparative biology and taxonomic classification.</title>
        <authorList>
            <person name="Goeker M."/>
        </authorList>
    </citation>
    <scope>NUCLEOTIDE SEQUENCE [LARGE SCALE GENOMIC DNA]</scope>
    <source>
        <strain evidence="1 2">DSM 44952</strain>
    </source>
</reference>
<evidence type="ECO:0008006" key="3">
    <source>
        <dbReference type="Google" id="ProtNLM"/>
    </source>
</evidence>
<dbReference type="Proteomes" id="UP000255355">
    <property type="component" value="Unassembled WGS sequence"/>
</dbReference>
<dbReference type="Gene3D" id="3.40.50.450">
    <property type="match status" value="1"/>
</dbReference>
<dbReference type="PANTHER" id="PTHR38440">
    <property type="entry name" value="UPF0398 PROTEIN YPSA"/>
    <property type="match status" value="1"/>
</dbReference>
<organism evidence="1 2">
    <name type="scientific">Nocardia mexicana</name>
    <dbReference type="NCBI Taxonomy" id="279262"/>
    <lineage>
        <taxon>Bacteria</taxon>
        <taxon>Bacillati</taxon>
        <taxon>Actinomycetota</taxon>
        <taxon>Actinomycetes</taxon>
        <taxon>Mycobacteriales</taxon>
        <taxon>Nocardiaceae</taxon>
        <taxon>Nocardia</taxon>
    </lineage>
</organism>
<evidence type="ECO:0000313" key="1">
    <source>
        <dbReference type="EMBL" id="RDI48545.1"/>
    </source>
</evidence>
<dbReference type="AlphaFoldDB" id="A0A370GXZ2"/>